<dbReference type="GO" id="GO:0016929">
    <property type="term" value="F:deSUMOylase activity"/>
    <property type="evidence" value="ECO:0000318"/>
    <property type="project" value="GO_Central"/>
</dbReference>
<keyword evidence="6" id="KW-0175">Coiled coil</keyword>
<reference evidence="9 11" key="1">
    <citation type="journal article" date="2008" name="Science">
        <title>The Physcomitrella genome reveals evolutionary insights into the conquest of land by plants.</title>
        <authorList>
            <person name="Rensing S."/>
            <person name="Lang D."/>
            <person name="Zimmer A."/>
            <person name="Terry A."/>
            <person name="Salamov A."/>
            <person name="Shapiro H."/>
            <person name="Nishiyama T."/>
            <person name="Perroud P.-F."/>
            <person name="Lindquist E."/>
            <person name="Kamisugi Y."/>
            <person name="Tanahashi T."/>
            <person name="Sakakibara K."/>
            <person name="Fujita T."/>
            <person name="Oishi K."/>
            <person name="Shin-I T."/>
            <person name="Kuroki Y."/>
            <person name="Toyoda A."/>
            <person name="Suzuki Y."/>
            <person name="Hashimoto A."/>
            <person name="Yamaguchi K."/>
            <person name="Sugano A."/>
            <person name="Kohara Y."/>
            <person name="Fujiyama A."/>
            <person name="Anterola A."/>
            <person name="Aoki S."/>
            <person name="Ashton N."/>
            <person name="Barbazuk W.B."/>
            <person name="Barker E."/>
            <person name="Bennetzen J."/>
            <person name="Bezanilla M."/>
            <person name="Blankenship R."/>
            <person name="Cho S.H."/>
            <person name="Dutcher S."/>
            <person name="Estelle M."/>
            <person name="Fawcett J.A."/>
            <person name="Gundlach H."/>
            <person name="Hanada K."/>
            <person name="Heyl A."/>
            <person name="Hicks K.A."/>
            <person name="Hugh J."/>
            <person name="Lohr M."/>
            <person name="Mayer K."/>
            <person name="Melkozernov A."/>
            <person name="Murata T."/>
            <person name="Nelson D."/>
            <person name="Pils B."/>
            <person name="Prigge M."/>
            <person name="Reiss B."/>
            <person name="Renner T."/>
            <person name="Rombauts S."/>
            <person name="Rushton P."/>
            <person name="Sanderfoot A."/>
            <person name="Schween G."/>
            <person name="Shiu S.-H."/>
            <person name="Stueber K."/>
            <person name="Theodoulou F.L."/>
            <person name="Tu H."/>
            <person name="Van de Peer Y."/>
            <person name="Verrier P.J."/>
            <person name="Waters E."/>
            <person name="Wood A."/>
            <person name="Yang L."/>
            <person name="Cove D."/>
            <person name="Cuming A."/>
            <person name="Hasebe M."/>
            <person name="Lucas S."/>
            <person name="Mishler D.B."/>
            <person name="Reski R."/>
            <person name="Grigoriev I."/>
            <person name="Quatrano R.S."/>
            <person name="Boore J.L."/>
        </authorList>
    </citation>
    <scope>NUCLEOTIDE SEQUENCE [LARGE SCALE GENOMIC DNA]</scope>
    <source>
        <strain evidence="10 11">cv. Gransden 2004</strain>
    </source>
</reference>
<evidence type="ECO:0000313" key="11">
    <source>
        <dbReference type="Proteomes" id="UP000006727"/>
    </source>
</evidence>
<dbReference type="FunFam" id="3.40.395.10:FF:000005">
    <property type="entry name" value="Ubiquitin-like-specific protease ESD4"/>
    <property type="match status" value="1"/>
</dbReference>
<dbReference type="Gramene" id="Pp3c22_12640V3.6">
    <property type="protein sequence ID" value="Pp3c22_12640V3.6"/>
    <property type="gene ID" value="Pp3c22_12640"/>
</dbReference>
<dbReference type="Gramene" id="Pp3c22_12640V3.2">
    <property type="protein sequence ID" value="Pp3c22_12640V3.2"/>
    <property type="gene ID" value="Pp3c22_12640"/>
</dbReference>
<keyword evidence="4" id="KW-0378">Hydrolase</keyword>
<organism evidence="9">
    <name type="scientific">Physcomitrium patens</name>
    <name type="common">Spreading-leaved earth moss</name>
    <name type="synonym">Physcomitrella patens</name>
    <dbReference type="NCBI Taxonomy" id="3218"/>
    <lineage>
        <taxon>Eukaryota</taxon>
        <taxon>Viridiplantae</taxon>
        <taxon>Streptophyta</taxon>
        <taxon>Embryophyta</taxon>
        <taxon>Bryophyta</taxon>
        <taxon>Bryophytina</taxon>
        <taxon>Bryopsida</taxon>
        <taxon>Funariidae</taxon>
        <taxon>Funariales</taxon>
        <taxon>Funariaceae</taxon>
        <taxon>Physcomitrium</taxon>
    </lineage>
</organism>
<evidence type="ECO:0000256" key="6">
    <source>
        <dbReference type="SAM" id="Coils"/>
    </source>
</evidence>
<sequence>MAMVTEPATRKRVISMPQSERNPSWMNSPFVPFTPFGLANRSEITPPFEKRLRIVERPVSTFKWEPDLPGTLQFSAGSGYKDIEVKTPLPAAWQWRPSQRVSQDLFTPPAVKHSGEKYELVKKELKERNSWFAKLDRSIGLAENALDMVGSPAMGLKLTLAPTESYYQKYVNVKRELEDYKRVVQTVNSFIPLSSSSNSAPFSPLKNIRLRGSNLKQGPRNLYNMQREVAGEPGWSGSFLNHGMPNGVLHRTLTDDEAEPGKVVSPHSSAQLTSESGALQDQSEVHVSRDDSKAELWRALYDRTQDPAKQAQRESREKDIEDLQDLYARLQLNREEDSIRRQQERKASKKEEVGEAFIPLPIDAEEAVEDALYNGNRHELLILHEETNIEVTRAIIQCLVPGAWLNDEVINVYMQLLKERESRNPDKFLRCHFFNTFFYNKLFKDKRSYDYKSVRRWTTQKKIGYSLADCDKILVPIHQDIHWCLAVINIRDQKFEYLDSLKGRDETVLKVLAKYLVDEVKDKNNRTLDVSKWESDFPQDIPEQLNGCDCGMFMLKYADFHGRGAPLSFTQEHMEYFRRRTVYEILQNEAT</sequence>
<feature type="region of interest" description="Disordered" evidence="7">
    <location>
        <begin position="257"/>
        <end position="290"/>
    </location>
</feature>
<protein>
    <recommendedName>
        <fullName evidence="8">Ubiquitin-like protease family profile domain-containing protein</fullName>
    </recommendedName>
</protein>
<dbReference type="AlphaFoldDB" id="A0A2K1IN96"/>
<dbReference type="EnsemblPlants" id="Pp3c22_12640V3.5">
    <property type="protein sequence ID" value="Pp3c22_12640V3.5"/>
    <property type="gene ID" value="Pp3c22_12640"/>
</dbReference>
<dbReference type="InterPro" id="IPR038765">
    <property type="entry name" value="Papain-like_cys_pep_sf"/>
</dbReference>
<evidence type="ECO:0000256" key="2">
    <source>
        <dbReference type="ARBA" id="ARBA00022670"/>
    </source>
</evidence>
<dbReference type="PROSITE" id="PS50600">
    <property type="entry name" value="ULP_PROTEASE"/>
    <property type="match status" value="1"/>
</dbReference>
<comment type="similarity">
    <text evidence="1">Belongs to the peptidase C48 family.</text>
</comment>
<evidence type="ECO:0000256" key="1">
    <source>
        <dbReference type="ARBA" id="ARBA00005234"/>
    </source>
</evidence>
<dbReference type="SUPFAM" id="SSF54001">
    <property type="entry name" value="Cysteine proteinases"/>
    <property type="match status" value="1"/>
</dbReference>
<dbReference type="OrthoDB" id="1939479at2759"/>
<evidence type="ECO:0000256" key="3">
    <source>
        <dbReference type="ARBA" id="ARBA00022786"/>
    </source>
</evidence>
<keyword evidence="2" id="KW-0645">Protease</keyword>
<keyword evidence="5" id="KW-0788">Thiol protease</keyword>
<proteinExistence type="inferred from homology"/>
<reference evidence="9 11" key="2">
    <citation type="journal article" date="2018" name="Plant J.">
        <title>The Physcomitrella patens chromosome-scale assembly reveals moss genome structure and evolution.</title>
        <authorList>
            <person name="Lang D."/>
            <person name="Ullrich K.K."/>
            <person name="Murat F."/>
            <person name="Fuchs J."/>
            <person name="Jenkins J."/>
            <person name="Haas F.B."/>
            <person name="Piednoel M."/>
            <person name="Gundlach H."/>
            <person name="Van Bel M."/>
            <person name="Meyberg R."/>
            <person name="Vives C."/>
            <person name="Morata J."/>
            <person name="Symeonidi A."/>
            <person name="Hiss M."/>
            <person name="Muchero W."/>
            <person name="Kamisugi Y."/>
            <person name="Saleh O."/>
            <person name="Blanc G."/>
            <person name="Decker E.L."/>
            <person name="van Gessel N."/>
            <person name="Grimwood J."/>
            <person name="Hayes R.D."/>
            <person name="Graham S.W."/>
            <person name="Gunter L.E."/>
            <person name="McDaniel S.F."/>
            <person name="Hoernstein S.N.W."/>
            <person name="Larsson A."/>
            <person name="Li F.W."/>
            <person name="Perroud P.F."/>
            <person name="Phillips J."/>
            <person name="Ranjan P."/>
            <person name="Rokshar D.S."/>
            <person name="Rothfels C.J."/>
            <person name="Schneider L."/>
            <person name="Shu S."/>
            <person name="Stevenson D.W."/>
            <person name="Thummler F."/>
            <person name="Tillich M."/>
            <person name="Villarreal Aguilar J.C."/>
            <person name="Widiez T."/>
            <person name="Wong G.K."/>
            <person name="Wymore A."/>
            <person name="Zhang Y."/>
            <person name="Zimmer A.D."/>
            <person name="Quatrano R.S."/>
            <person name="Mayer K.F.X."/>
            <person name="Goodstein D."/>
            <person name="Casacuberta J.M."/>
            <person name="Vandepoele K."/>
            <person name="Reski R."/>
            <person name="Cuming A.C."/>
            <person name="Tuskan G.A."/>
            <person name="Maumus F."/>
            <person name="Salse J."/>
            <person name="Schmutz J."/>
            <person name="Rensing S.A."/>
        </authorList>
    </citation>
    <scope>NUCLEOTIDE SEQUENCE [LARGE SCALE GENOMIC DNA]</scope>
    <source>
        <strain evidence="10 11">cv. Gransden 2004</strain>
    </source>
</reference>
<dbReference type="EnsemblPlants" id="Pp3c22_12640V3.2">
    <property type="protein sequence ID" value="Pp3c22_12640V3.2"/>
    <property type="gene ID" value="Pp3c22_12640"/>
</dbReference>
<dbReference type="Gramene" id="Pp3c22_12640V3.5">
    <property type="protein sequence ID" value="Pp3c22_12640V3.5"/>
    <property type="gene ID" value="Pp3c22_12640"/>
</dbReference>
<dbReference type="EnsemblPlants" id="Pp3c22_12640V3.7">
    <property type="protein sequence ID" value="Pp3c22_12640V3.7"/>
    <property type="gene ID" value="Pp3c22_12640"/>
</dbReference>
<feature type="compositionally biased region" description="Polar residues" evidence="7">
    <location>
        <begin position="266"/>
        <end position="282"/>
    </location>
</feature>
<evidence type="ECO:0000313" key="10">
    <source>
        <dbReference type="EnsemblPlants" id="Pp3c22_12640V3.1"/>
    </source>
</evidence>
<dbReference type="EnsemblPlants" id="Pp3c22_12640V3.6">
    <property type="protein sequence ID" value="Pp3c22_12640V3.6"/>
    <property type="gene ID" value="Pp3c22_12640"/>
</dbReference>
<evidence type="ECO:0000256" key="7">
    <source>
        <dbReference type="SAM" id="MobiDB-lite"/>
    </source>
</evidence>
<dbReference type="EMBL" id="ABEU02000022">
    <property type="protein sequence ID" value="PNR30738.1"/>
    <property type="molecule type" value="Genomic_DNA"/>
</dbReference>
<dbReference type="EnsemblPlants" id="Pp3c22_12640V3.1">
    <property type="protein sequence ID" value="Pp3c22_12640V3.1"/>
    <property type="gene ID" value="Pp3c22_12640"/>
</dbReference>
<dbReference type="GO" id="GO:0006508">
    <property type="term" value="P:proteolysis"/>
    <property type="evidence" value="ECO:0007669"/>
    <property type="project" value="UniProtKB-KW"/>
</dbReference>
<dbReference type="InterPro" id="IPR003653">
    <property type="entry name" value="Peptidase_C48_C"/>
</dbReference>
<dbReference type="Proteomes" id="UP000006727">
    <property type="component" value="Chromosome 22"/>
</dbReference>
<dbReference type="GO" id="GO:0016926">
    <property type="term" value="P:protein desumoylation"/>
    <property type="evidence" value="ECO:0000318"/>
    <property type="project" value="GO_Central"/>
</dbReference>
<dbReference type="STRING" id="3218.A0A2K1IN96"/>
<keyword evidence="3" id="KW-0833">Ubl conjugation pathway</keyword>
<keyword evidence="11" id="KW-1185">Reference proteome</keyword>
<dbReference type="PaxDb" id="3218-PP1S244_53V6.1"/>
<gene>
    <name evidence="10" type="primary">LOC112275287</name>
    <name evidence="9" type="ORF">PHYPA_027054</name>
</gene>
<evidence type="ECO:0000256" key="5">
    <source>
        <dbReference type="ARBA" id="ARBA00022807"/>
    </source>
</evidence>
<dbReference type="GO" id="GO:0005634">
    <property type="term" value="C:nucleus"/>
    <property type="evidence" value="ECO:0000318"/>
    <property type="project" value="GO_Central"/>
</dbReference>
<feature type="domain" description="Ubiquitin-like protease family profile" evidence="8">
    <location>
        <begin position="389"/>
        <end position="561"/>
    </location>
</feature>
<dbReference type="Gramene" id="Pp3c22_12640V3.7">
    <property type="protein sequence ID" value="Pp3c22_12640V3.7"/>
    <property type="gene ID" value="Pp3c22_12640"/>
</dbReference>
<feature type="coiled-coil region" evidence="6">
    <location>
        <begin position="313"/>
        <end position="352"/>
    </location>
</feature>
<dbReference type="PANTHER" id="PTHR12606:SF1">
    <property type="entry name" value="UBIQUITIN-LIKE-SPECIFIC PROTEASE 1A"/>
    <property type="match status" value="1"/>
</dbReference>
<dbReference type="Gene3D" id="3.40.395.10">
    <property type="entry name" value="Adenoviral Proteinase, Chain A"/>
    <property type="match status" value="1"/>
</dbReference>
<dbReference type="PANTHER" id="PTHR12606">
    <property type="entry name" value="SENTRIN/SUMO-SPECIFIC PROTEASE"/>
    <property type="match status" value="1"/>
</dbReference>
<dbReference type="Pfam" id="PF02902">
    <property type="entry name" value="Peptidase_C48"/>
    <property type="match status" value="1"/>
</dbReference>
<dbReference type="GeneID" id="112275287"/>
<name>A0A2K1IN96_PHYPA</name>
<feature type="region of interest" description="Disordered" evidence="7">
    <location>
        <begin position="1"/>
        <end position="21"/>
    </location>
</feature>
<reference evidence="10" key="3">
    <citation type="submission" date="2020-12" db="UniProtKB">
        <authorList>
            <consortium name="EnsemblPlants"/>
        </authorList>
    </citation>
    <scope>IDENTIFICATION</scope>
</reference>
<evidence type="ECO:0000256" key="4">
    <source>
        <dbReference type="ARBA" id="ARBA00022801"/>
    </source>
</evidence>
<dbReference type="RefSeq" id="XP_024361297.1">
    <property type="nucleotide sequence ID" value="XM_024505529.2"/>
</dbReference>
<evidence type="ECO:0000259" key="8">
    <source>
        <dbReference type="PROSITE" id="PS50600"/>
    </source>
</evidence>
<accession>A0A2K1IN96</accession>
<dbReference type="Gramene" id="Pp3c22_12640V3.1">
    <property type="protein sequence ID" value="Pp3c22_12640V3.1"/>
    <property type="gene ID" value="Pp3c22_12640"/>
</dbReference>
<evidence type="ECO:0000313" key="9">
    <source>
        <dbReference type="EMBL" id="PNR30738.1"/>
    </source>
</evidence>